<dbReference type="AlphaFoldDB" id="X1I9Q4"/>
<evidence type="ECO:0000313" key="2">
    <source>
        <dbReference type="EMBL" id="GAH79146.1"/>
    </source>
</evidence>
<proteinExistence type="predicted"/>
<feature type="transmembrane region" description="Helical" evidence="1">
    <location>
        <begin position="83"/>
        <end position="100"/>
    </location>
</feature>
<keyword evidence="1" id="KW-0812">Transmembrane</keyword>
<evidence type="ECO:0000256" key="1">
    <source>
        <dbReference type="SAM" id="Phobius"/>
    </source>
</evidence>
<sequence>PHGIGKQKKVVAFCEDSDIEAAQAAGAIEAGCDELVKKVSDGWMDFAAHLVSVNAADTPGTDNQKIFDTFAGNFLFQLRLQKFFYVLAHLIACQCLIVFGL</sequence>
<organism evidence="2">
    <name type="scientific">marine sediment metagenome</name>
    <dbReference type="NCBI Taxonomy" id="412755"/>
    <lineage>
        <taxon>unclassified sequences</taxon>
        <taxon>metagenomes</taxon>
        <taxon>ecological metagenomes</taxon>
    </lineage>
</organism>
<dbReference type="Gene3D" id="3.40.50.790">
    <property type="match status" value="1"/>
</dbReference>
<protein>
    <submittedName>
        <fullName evidence="2">Uncharacterized protein</fullName>
    </submittedName>
</protein>
<reference evidence="2" key="1">
    <citation type="journal article" date="2014" name="Front. Microbiol.">
        <title>High frequency of phylogenetically diverse reductive dehalogenase-homologous genes in deep subseafloor sedimentary metagenomes.</title>
        <authorList>
            <person name="Kawai M."/>
            <person name="Futagami T."/>
            <person name="Toyoda A."/>
            <person name="Takaki Y."/>
            <person name="Nishi S."/>
            <person name="Hori S."/>
            <person name="Arai W."/>
            <person name="Tsubouchi T."/>
            <person name="Morono Y."/>
            <person name="Uchiyama I."/>
            <person name="Ito T."/>
            <person name="Fujiyama A."/>
            <person name="Inagaki F."/>
            <person name="Takami H."/>
        </authorList>
    </citation>
    <scope>NUCLEOTIDE SEQUENCE</scope>
    <source>
        <strain evidence="2">Expedition CK06-06</strain>
    </source>
</reference>
<dbReference type="InterPro" id="IPR016095">
    <property type="entry name" value="Ribosomal_uL1_3-a/b-sand"/>
</dbReference>
<comment type="caution">
    <text evidence="2">The sequence shown here is derived from an EMBL/GenBank/DDBJ whole genome shotgun (WGS) entry which is preliminary data.</text>
</comment>
<keyword evidence="1" id="KW-1133">Transmembrane helix</keyword>
<name>X1I9Q4_9ZZZZ</name>
<dbReference type="EMBL" id="BARU01037943">
    <property type="protein sequence ID" value="GAH79146.1"/>
    <property type="molecule type" value="Genomic_DNA"/>
</dbReference>
<feature type="non-terminal residue" evidence="2">
    <location>
        <position position="1"/>
    </location>
</feature>
<dbReference type="SUPFAM" id="SSF56808">
    <property type="entry name" value="Ribosomal protein L1"/>
    <property type="match status" value="1"/>
</dbReference>
<dbReference type="InterPro" id="IPR023674">
    <property type="entry name" value="Ribosomal_uL1-like"/>
</dbReference>
<gene>
    <name evidence="2" type="ORF">S03H2_59033</name>
</gene>
<accession>X1I9Q4</accession>
<keyword evidence="1" id="KW-0472">Membrane</keyword>